<dbReference type="InterPro" id="IPR044878">
    <property type="entry name" value="UbiA_sf"/>
</dbReference>
<dbReference type="AlphaFoldDB" id="A0A498CAC0"/>
<evidence type="ECO:0000256" key="7">
    <source>
        <dbReference type="ARBA" id="ARBA00022989"/>
    </source>
</evidence>
<evidence type="ECO:0000256" key="10">
    <source>
        <dbReference type="ARBA" id="ARBA00030253"/>
    </source>
</evidence>
<keyword evidence="5 14" id="KW-0808">Transferase</keyword>
<organism evidence="15 16">
    <name type="scientific">Alkalispirillum mobile</name>
    <dbReference type="NCBI Taxonomy" id="85925"/>
    <lineage>
        <taxon>Bacteria</taxon>
        <taxon>Pseudomonadati</taxon>
        <taxon>Pseudomonadota</taxon>
        <taxon>Gammaproteobacteria</taxon>
        <taxon>Chromatiales</taxon>
        <taxon>Ectothiorhodospiraceae</taxon>
        <taxon>Alkalispirillum</taxon>
    </lineage>
</organism>
<dbReference type="RefSeq" id="WP_121441868.1">
    <property type="nucleotide sequence ID" value="NZ_RCDA01000001.1"/>
</dbReference>
<comment type="caution">
    <text evidence="15">The sequence shown here is derived from an EMBL/GenBank/DDBJ whole genome shotgun (WGS) entry which is preliminary data.</text>
</comment>
<evidence type="ECO:0000313" key="15">
    <source>
        <dbReference type="EMBL" id="RLK51456.1"/>
    </source>
</evidence>
<dbReference type="CDD" id="cd13957">
    <property type="entry name" value="PT_UbiA_Cox10"/>
    <property type="match status" value="1"/>
</dbReference>
<dbReference type="Gene3D" id="1.10.357.140">
    <property type="entry name" value="UbiA prenyltransferase"/>
    <property type="match status" value="1"/>
</dbReference>
<comment type="catalytic activity">
    <reaction evidence="13 14">
        <text>heme b + (2E,6E)-farnesyl diphosphate + H2O = Fe(II)-heme o + diphosphate</text>
        <dbReference type="Rhea" id="RHEA:28070"/>
        <dbReference type="ChEBI" id="CHEBI:15377"/>
        <dbReference type="ChEBI" id="CHEBI:33019"/>
        <dbReference type="ChEBI" id="CHEBI:60344"/>
        <dbReference type="ChEBI" id="CHEBI:60530"/>
        <dbReference type="ChEBI" id="CHEBI:175763"/>
        <dbReference type="EC" id="2.5.1.141"/>
    </reaction>
</comment>
<keyword evidence="7 14" id="KW-1133">Transmembrane helix</keyword>
<reference evidence="15 16" key="1">
    <citation type="submission" date="2018-10" db="EMBL/GenBank/DDBJ databases">
        <title>Genomic Encyclopedia of Type Strains, Phase IV (KMG-IV): sequencing the most valuable type-strain genomes for metagenomic binning, comparative biology and taxonomic classification.</title>
        <authorList>
            <person name="Goeker M."/>
        </authorList>
    </citation>
    <scope>NUCLEOTIDE SEQUENCE [LARGE SCALE GENOMIC DNA]</scope>
    <source>
        <strain evidence="15 16">DSM 12769</strain>
    </source>
</reference>
<feature type="transmembrane region" description="Helical" evidence="14">
    <location>
        <begin position="179"/>
        <end position="202"/>
    </location>
</feature>
<gene>
    <name evidence="14" type="primary">cyoE</name>
    <name evidence="15" type="ORF">DFR31_1397</name>
</gene>
<dbReference type="GO" id="GO:0048034">
    <property type="term" value="P:heme O biosynthetic process"/>
    <property type="evidence" value="ECO:0007669"/>
    <property type="project" value="UniProtKB-UniRule"/>
</dbReference>
<keyword evidence="4 14" id="KW-1003">Cell membrane</keyword>
<feature type="transmembrane region" description="Helical" evidence="14">
    <location>
        <begin position="33"/>
        <end position="49"/>
    </location>
</feature>
<evidence type="ECO:0000256" key="1">
    <source>
        <dbReference type="ARBA" id="ARBA00004651"/>
    </source>
</evidence>
<dbReference type="InterPro" id="IPR030470">
    <property type="entry name" value="UbiA_prenylTrfase_CS"/>
</dbReference>
<dbReference type="PANTHER" id="PTHR43448:SF7">
    <property type="entry name" value="4-HYDROXYBENZOATE SOLANESYLTRANSFERASE"/>
    <property type="match status" value="1"/>
</dbReference>
<evidence type="ECO:0000256" key="11">
    <source>
        <dbReference type="ARBA" id="ARBA00040810"/>
    </source>
</evidence>
<protein>
    <recommendedName>
        <fullName evidence="11 14">Protoheme IX farnesyltransferase</fullName>
        <ecNumber evidence="3 14">2.5.1.141</ecNumber>
    </recommendedName>
    <alternativeName>
        <fullName evidence="12 14">Heme B farnesyltransferase</fullName>
    </alternativeName>
    <alternativeName>
        <fullName evidence="10 14">Heme O synthase</fullName>
    </alternativeName>
</protein>
<feature type="transmembrane region" description="Helical" evidence="14">
    <location>
        <begin position="154"/>
        <end position="173"/>
    </location>
</feature>
<comment type="similarity">
    <text evidence="14">Belongs to the UbiA prenyltransferase family. Protoheme IX farnesyltransferase subfamily.</text>
</comment>
<comment type="subcellular location">
    <subcellularLocation>
        <location evidence="1 14">Cell membrane</location>
        <topology evidence="1 14">Multi-pass membrane protein</topology>
    </subcellularLocation>
</comment>
<dbReference type="Proteomes" id="UP000275461">
    <property type="component" value="Unassembled WGS sequence"/>
</dbReference>
<comment type="pathway">
    <text evidence="2 14">Porphyrin-containing compound metabolism; heme O biosynthesis; heme O from protoheme: step 1/1.</text>
</comment>
<evidence type="ECO:0000256" key="8">
    <source>
        <dbReference type="ARBA" id="ARBA00023133"/>
    </source>
</evidence>
<feature type="transmembrane region" description="Helical" evidence="14">
    <location>
        <begin position="100"/>
        <end position="123"/>
    </location>
</feature>
<name>A0A498CAC0_9GAMM</name>
<dbReference type="Pfam" id="PF01040">
    <property type="entry name" value="UbiA"/>
    <property type="match status" value="1"/>
</dbReference>
<dbReference type="EMBL" id="RCDA01000001">
    <property type="protein sequence ID" value="RLK51456.1"/>
    <property type="molecule type" value="Genomic_DNA"/>
</dbReference>
<evidence type="ECO:0000256" key="3">
    <source>
        <dbReference type="ARBA" id="ARBA00012292"/>
    </source>
</evidence>
<proteinExistence type="inferred from homology"/>
<dbReference type="GO" id="GO:0008495">
    <property type="term" value="F:protoheme IX farnesyltransferase activity"/>
    <property type="evidence" value="ECO:0007669"/>
    <property type="project" value="UniProtKB-UniRule"/>
</dbReference>
<dbReference type="FunFam" id="1.10.357.140:FF:000001">
    <property type="entry name" value="Protoheme IX farnesyltransferase"/>
    <property type="match status" value="1"/>
</dbReference>
<accession>A0A498CAC0</accession>
<dbReference type="NCBIfam" id="NF003349">
    <property type="entry name" value="PRK04375.1-2"/>
    <property type="match status" value="1"/>
</dbReference>
<dbReference type="InterPro" id="IPR000537">
    <property type="entry name" value="UbiA_prenyltransferase"/>
</dbReference>
<dbReference type="PROSITE" id="PS00943">
    <property type="entry name" value="UBIA"/>
    <property type="match status" value="1"/>
</dbReference>
<evidence type="ECO:0000313" key="16">
    <source>
        <dbReference type="Proteomes" id="UP000275461"/>
    </source>
</evidence>
<evidence type="ECO:0000256" key="9">
    <source>
        <dbReference type="ARBA" id="ARBA00023136"/>
    </source>
</evidence>
<keyword evidence="8 14" id="KW-0350">Heme biosynthesis</keyword>
<dbReference type="OrthoDB" id="9814417at2"/>
<keyword evidence="6 14" id="KW-0812">Transmembrane</keyword>
<comment type="function">
    <text evidence="14">Converts heme B (protoheme IX) to heme O by substitution of the vinyl group on carbon 2 of heme B porphyrin ring with a hydroxyethyl farnesyl side group.</text>
</comment>
<evidence type="ECO:0000256" key="13">
    <source>
        <dbReference type="ARBA" id="ARBA00047690"/>
    </source>
</evidence>
<evidence type="ECO:0000256" key="4">
    <source>
        <dbReference type="ARBA" id="ARBA00022475"/>
    </source>
</evidence>
<dbReference type="GO" id="GO:0005886">
    <property type="term" value="C:plasma membrane"/>
    <property type="evidence" value="ECO:0007669"/>
    <property type="project" value="UniProtKB-SubCell"/>
</dbReference>
<evidence type="ECO:0000256" key="14">
    <source>
        <dbReference type="HAMAP-Rule" id="MF_00154"/>
    </source>
</evidence>
<feature type="transmembrane region" description="Helical" evidence="14">
    <location>
        <begin position="129"/>
        <end position="147"/>
    </location>
</feature>
<keyword evidence="16" id="KW-1185">Reference proteome</keyword>
<feature type="transmembrane region" description="Helical" evidence="14">
    <location>
        <begin position="282"/>
        <end position="299"/>
    </location>
</feature>
<dbReference type="HAMAP" id="MF_00154">
    <property type="entry name" value="CyoE_CtaB"/>
    <property type="match status" value="1"/>
</dbReference>
<evidence type="ECO:0000256" key="2">
    <source>
        <dbReference type="ARBA" id="ARBA00004919"/>
    </source>
</evidence>
<sequence>MKSRAESLQQAIAPVAGVQAHWRDYLALTKPRVVVLMVFTAIVGMFLASPGQVPWVALTVGSLGIALAAGSAAALNHLADQRIDAIMARTRNRPLPTGHLRPLQVLAFAALLGVVGLGMLAAWVNPLTAVLTFASLIGYALVYTLYLKRATPQNIVIGGAAGAAPPLLGWTAVTGSVDAHALLLFLIVFVWTPPHFWALAIARLKDYERADVPMLPVVYGERFTRWQVLLYTVLLLAVSLLPWATFMGGWLYLAAAIGLGGWYLMLNIRMVTAPGPRIPMRSFRFSIIYLFGLFAALLVDRQLPVLLGA</sequence>
<dbReference type="NCBIfam" id="TIGR01473">
    <property type="entry name" value="cyoE_ctaB"/>
    <property type="match status" value="1"/>
</dbReference>
<dbReference type="PANTHER" id="PTHR43448">
    <property type="entry name" value="PROTOHEME IX FARNESYLTRANSFERASE, MITOCHONDRIAL"/>
    <property type="match status" value="1"/>
</dbReference>
<feature type="transmembrane region" description="Helical" evidence="14">
    <location>
        <begin position="223"/>
        <end position="244"/>
    </location>
</feature>
<evidence type="ECO:0000256" key="12">
    <source>
        <dbReference type="ARBA" id="ARBA00042475"/>
    </source>
</evidence>
<evidence type="ECO:0000256" key="5">
    <source>
        <dbReference type="ARBA" id="ARBA00022679"/>
    </source>
</evidence>
<evidence type="ECO:0000256" key="6">
    <source>
        <dbReference type="ARBA" id="ARBA00022692"/>
    </source>
</evidence>
<dbReference type="EC" id="2.5.1.141" evidence="3 14"/>
<feature type="transmembrane region" description="Helical" evidence="14">
    <location>
        <begin position="55"/>
        <end position="79"/>
    </location>
</feature>
<feature type="transmembrane region" description="Helical" evidence="14">
    <location>
        <begin position="250"/>
        <end position="270"/>
    </location>
</feature>
<keyword evidence="9 14" id="KW-0472">Membrane</keyword>
<comment type="miscellaneous">
    <text evidence="14">Carbon 2 of the heme B porphyrin ring is defined according to the Fischer nomenclature.</text>
</comment>
<dbReference type="InterPro" id="IPR006369">
    <property type="entry name" value="Protohaem_IX_farnesylTrfase"/>
</dbReference>
<dbReference type="UniPathway" id="UPA00834">
    <property type="reaction ID" value="UER00712"/>
</dbReference>